<name>A0A2P6NWL6_9EUKA</name>
<evidence type="ECO:0000313" key="3">
    <source>
        <dbReference type="Proteomes" id="UP000241769"/>
    </source>
</evidence>
<organism evidence="2 3">
    <name type="scientific">Planoprotostelium fungivorum</name>
    <dbReference type="NCBI Taxonomy" id="1890364"/>
    <lineage>
        <taxon>Eukaryota</taxon>
        <taxon>Amoebozoa</taxon>
        <taxon>Evosea</taxon>
        <taxon>Variosea</taxon>
        <taxon>Cavosteliida</taxon>
        <taxon>Cavosteliaceae</taxon>
        <taxon>Planoprotostelium</taxon>
    </lineage>
</organism>
<gene>
    <name evidence="2" type="ORF">PROFUN_03271</name>
</gene>
<dbReference type="InterPro" id="IPR012643">
    <property type="entry name" value="Wound_ind"/>
</dbReference>
<feature type="region of interest" description="Disordered" evidence="1">
    <location>
        <begin position="46"/>
        <end position="72"/>
    </location>
</feature>
<evidence type="ECO:0000313" key="2">
    <source>
        <dbReference type="EMBL" id="PRP88357.1"/>
    </source>
</evidence>
<feature type="compositionally biased region" description="Low complexity" evidence="1">
    <location>
        <begin position="50"/>
        <end position="61"/>
    </location>
</feature>
<dbReference type="InParanoid" id="A0A2P6NWL6"/>
<proteinExistence type="predicted"/>
<dbReference type="AlphaFoldDB" id="A0A2P6NWL6"/>
<comment type="caution">
    <text evidence="2">The sequence shown here is derived from an EMBL/GenBank/DDBJ whole genome shotgun (WGS) entry which is preliminary data.</text>
</comment>
<dbReference type="Pfam" id="PF08186">
    <property type="entry name" value="Wound_ind"/>
    <property type="match status" value="1"/>
</dbReference>
<evidence type="ECO:0000256" key="1">
    <source>
        <dbReference type="SAM" id="MobiDB-lite"/>
    </source>
</evidence>
<reference evidence="2 3" key="1">
    <citation type="journal article" date="2018" name="Genome Biol. Evol.">
        <title>Multiple Roots of Fruiting Body Formation in Amoebozoa.</title>
        <authorList>
            <person name="Hillmann F."/>
            <person name="Forbes G."/>
            <person name="Novohradska S."/>
            <person name="Ferling I."/>
            <person name="Riege K."/>
            <person name="Groth M."/>
            <person name="Westermann M."/>
            <person name="Marz M."/>
            <person name="Spaller T."/>
            <person name="Winckler T."/>
            <person name="Schaap P."/>
            <person name="Glockner G."/>
        </authorList>
    </citation>
    <scope>NUCLEOTIDE SEQUENCE [LARGE SCALE GENOMIC DNA]</scope>
    <source>
        <strain evidence="2 3">Jena</strain>
    </source>
</reference>
<dbReference type="EMBL" id="MDYQ01000011">
    <property type="protein sequence ID" value="PRP88357.1"/>
    <property type="molecule type" value="Genomic_DNA"/>
</dbReference>
<accession>A0A2P6NWL6</accession>
<dbReference type="PROSITE" id="PS51257">
    <property type="entry name" value="PROKAR_LIPOPROTEIN"/>
    <property type="match status" value="1"/>
</dbReference>
<dbReference type="Proteomes" id="UP000241769">
    <property type="component" value="Unassembled WGS sequence"/>
</dbReference>
<protein>
    <submittedName>
        <fullName evidence="2">Uncharacterized protein</fullName>
    </submittedName>
</protein>
<sequence length="72" mass="8146">MKETYVSGSYGLVGCCQSFDWDYLDLDISMIYDTNSAYYRSFLKETGNKSSQGQSGPRQSGKTMNPPREIIE</sequence>
<keyword evidence="3" id="KW-1185">Reference proteome</keyword>